<name>A0A8X6Q8X7_NEPPI</name>
<evidence type="ECO:0000313" key="2">
    <source>
        <dbReference type="Proteomes" id="UP000887013"/>
    </source>
</evidence>
<organism evidence="1 2">
    <name type="scientific">Nephila pilipes</name>
    <name type="common">Giant wood spider</name>
    <name type="synonym">Nephila maculata</name>
    <dbReference type="NCBI Taxonomy" id="299642"/>
    <lineage>
        <taxon>Eukaryota</taxon>
        <taxon>Metazoa</taxon>
        <taxon>Ecdysozoa</taxon>
        <taxon>Arthropoda</taxon>
        <taxon>Chelicerata</taxon>
        <taxon>Arachnida</taxon>
        <taxon>Araneae</taxon>
        <taxon>Araneomorphae</taxon>
        <taxon>Entelegynae</taxon>
        <taxon>Araneoidea</taxon>
        <taxon>Nephilidae</taxon>
        <taxon>Nephila</taxon>
    </lineage>
</organism>
<accession>A0A8X6Q8X7</accession>
<gene>
    <name evidence="1" type="ORF">NPIL_364401</name>
</gene>
<sequence>MNSLALRRELNLSILRQFPRPGMLQNGATKYQLLHPHQILPQTGPSKCGTELKFTCSTAFQAVTVSSQGHPALLLVSGPRSREELPGIFGTLKLDLVSDDVVLELKEISGMVSGSSVAPRFKDRGVSLKFYLMGGTSGSSHPAQSYRKTGLLIQVTCAVGSLTPLDFTMAELKQKWSPPKNMLLVKY</sequence>
<protein>
    <submittedName>
        <fullName evidence="1">Uncharacterized protein</fullName>
    </submittedName>
</protein>
<comment type="caution">
    <text evidence="1">The sequence shown here is derived from an EMBL/GenBank/DDBJ whole genome shotgun (WGS) entry which is preliminary data.</text>
</comment>
<evidence type="ECO:0000313" key="1">
    <source>
        <dbReference type="EMBL" id="GFU02217.1"/>
    </source>
</evidence>
<dbReference type="AlphaFoldDB" id="A0A8X6Q8X7"/>
<dbReference type="Proteomes" id="UP000887013">
    <property type="component" value="Unassembled WGS sequence"/>
</dbReference>
<proteinExistence type="predicted"/>
<dbReference type="EMBL" id="BMAW01027453">
    <property type="protein sequence ID" value="GFU02217.1"/>
    <property type="molecule type" value="Genomic_DNA"/>
</dbReference>
<reference evidence="1" key="1">
    <citation type="submission" date="2020-08" db="EMBL/GenBank/DDBJ databases">
        <title>Multicomponent nature underlies the extraordinary mechanical properties of spider dragline silk.</title>
        <authorList>
            <person name="Kono N."/>
            <person name="Nakamura H."/>
            <person name="Mori M."/>
            <person name="Yoshida Y."/>
            <person name="Ohtoshi R."/>
            <person name="Malay A.D."/>
            <person name="Moran D.A.P."/>
            <person name="Tomita M."/>
            <person name="Numata K."/>
            <person name="Arakawa K."/>
        </authorList>
    </citation>
    <scope>NUCLEOTIDE SEQUENCE</scope>
</reference>
<keyword evidence="2" id="KW-1185">Reference proteome</keyword>